<accession>A0AAP0P3J9</accession>
<sequence length="163" mass="17306">MAGASSWVQMNQSVVLACAKESDRNPKIRKKSSSSSRVLILGGTGRVGGSTALALSNLSPDLRILVGGRNRTKVTPTKGEGKNPSNHAASGLKVNCKFYGDPKSRVRALINVAQDGDGVYSGRDVAKEALMAPFKARKGLAFGEEQIVPCSTIDFERRSITTI</sequence>
<feature type="region of interest" description="Disordered" evidence="1">
    <location>
        <begin position="69"/>
        <end position="88"/>
    </location>
</feature>
<dbReference type="AlphaFoldDB" id="A0AAP0P3J9"/>
<protein>
    <recommendedName>
        <fullName evidence="4">Saccharopine dehydrogenase NADP binding domain-containing protein</fullName>
    </recommendedName>
</protein>
<dbReference type="PANTHER" id="PTHR43796:SF2">
    <property type="entry name" value="CARBOXYNORSPERMIDINE SYNTHASE"/>
    <property type="match status" value="1"/>
</dbReference>
<reference evidence="2 3" key="1">
    <citation type="submission" date="2024-01" db="EMBL/GenBank/DDBJ databases">
        <title>Genome assemblies of Stephania.</title>
        <authorList>
            <person name="Yang L."/>
        </authorList>
    </citation>
    <scope>NUCLEOTIDE SEQUENCE [LARGE SCALE GENOMIC DNA]</scope>
    <source>
        <strain evidence="2">YNDBR</strain>
        <tissue evidence="2">Leaf</tissue>
    </source>
</reference>
<dbReference type="PANTHER" id="PTHR43796">
    <property type="entry name" value="CARBOXYNORSPERMIDINE SYNTHASE"/>
    <property type="match status" value="1"/>
</dbReference>
<dbReference type="InterPro" id="IPR036291">
    <property type="entry name" value="NAD(P)-bd_dom_sf"/>
</dbReference>
<evidence type="ECO:0000313" key="3">
    <source>
        <dbReference type="Proteomes" id="UP001420932"/>
    </source>
</evidence>
<gene>
    <name evidence="2" type="ORF">Syun_017641</name>
</gene>
<proteinExistence type="predicted"/>
<name>A0AAP0P3J9_9MAGN</name>
<evidence type="ECO:0000256" key="1">
    <source>
        <dbReference type="SAM" id="MobiDB-lite"/>
    </source>
</evidence>
<organism evidence="2 3">
    <name type="scientific">Stephania yunnanensis</name>
    <dbReference type="NCBI Taxonomy" id="152371"/>
    <lineage>
        <taxon>Eukaryota</taxon>
        <taxon>Viridiplantae</taxon>
        <taxon>Streptophyta</taxon>
        <taxon>Embryophyta</taxon>
        <taxon>Tracheophyta</taxon>
        <taxon>Spermatophyta</taxon>
        <taxon>Magnoliopsida</taxon>
        <taxon>Ranunculales</taxon>
        <taxon>Menispermaceae</taxon>
        <taxon>Menispermoideae</taxon>
        <taxon>Cissampelideae</taxon>
        <taxon>Stephania</taxon>
    </lineage>
</organism>
<dbReference type="SUPFAM" id="SSF51735">
    <property type="entry name" value="NAD(P)-binding Rossmann-fold domains"/>
    <property type="match status" value="1"/>
</dbReference>
<dbReference type="Gene3D" id="3.40.50.720">
    <property type="entry name" value="NAD(P)-binding Rossmann-like Domain"/>
    <property type="match status" value="1"/>
</dbReference>
<dbReference type="Proteomes" id="UP001420932">
    <property type="component" value="Unassembled WGS sequence"/>
</dbReference>
<evidence type="ECO:0008006" key="4">
    <source>
        <dbReference type="Google" id="ProtNLM"/>
    </source>
</evidence>
<comment type="caution">
    <text evidence="2">The sequence shown here is derived from an EMBL/GenBank/DDBJ whole genome shotgun (WGS) entry which is preliminary data.</text>
</comment>
<dbReference type="EMBL" id="JBBNAF010000007">
    <property type="protein sequence ID" value="KAK9128844.1"/>
    <property type="molecule type" value="Genomic_DNA"/>
</dbReference>
<evidence type="ECO:0000313" key="2">
    <source>
        <dbReference type="EMBL" id="KAK9128844.1"/>
    </source>
</evidence>
<keyword evidence="3" id="KW-1185">Reference proteome</keyword>